<reference evidence="2 3" key="1">
    <citation type="submission" date="2018-12" db="EMBL/GenBank/DDBJ databases">
        <title>Draft genome sequence of Xylaria grammica IHI A82.</title>
        <authorList>
            <person name="Buettner E."/>
            <person name="Kellner H."/>
        </authorList>
    </citation>
    <scope>NUCLEOTIDE SEQUENCE [LARGE SCALE GENOMIC DNA]</scope>
    <source>
        <strain evidence="2 3">IHI A82</strain>
    </source>
</reference>
<accession>A0A439CLY6</accession>
<feature type="region of interest" description="Disordered" evidence="1">
    <location>
        <begin position="27"/>
        <end position="54"/>
    </location>
</feature>
<evidence type="ECO:0000313" key="2">
    <source>
        <dbReference type="EMBL" id="RWA03179.1"/>
    </source>
</evidence>
<feature type="compositionally biased region" description="Basic and acidic residues" evidence="1">
    <location>
        <begin position="30"/>
        <end position="41"/>
    </location>
</feature>
<dbReference type="Proteomes" id="UP000286045">
    <property type="component" value="Unassembled WGS sequence"/>
</dbReference>
<protein>
    <submittedName>
        <fullName evidence="2">Uncharacterized protein</fullName>
    </submittedName>
</protein>
<evidence type="ECO:0000313" key="3">
    <source>
        <dbReference type="Proteomes" id="UP000286045"/>
    </source>
</evidence>
<sequence length="86" mass="9150">RVHEELGRMCETLWGLKGKGWVDTVAPKNLGREEGNSKGEGEGEGGGGGNGVDDLGKGVTEFWMTWPSDADAIKTLAALKMKGIVY</sequence>
<feature type="non-terminal residue" evidence="2">
    <location>
        <position position="1"/>
    </location>
</feature>
<dbReference type="EMBL" id="RYZI01000902">
    <property type="protein sequence ID" value="RWA03179.1"/>
    <property type="molecule type" value="Genomic_DNA"/>
</dbReference>
<gene>
    <name evidence="2" type="ORF">EKO27_g11925</name>
</gene>
<evidence type="ECO:0000256" key="1">
    <source>
        <dbReference type="SAM" id="MobiDB-lite"/>
    </source>
</evidence>
<organism evidence="2 3">
    <name type="scientific">Xylaria grammica</name>
    <dbReference type="NCBI Taxonomy" id="363999"/>
    <lineage>
        <taxon>Eukaryota</taxon>
        <taxon>Fungi</taxon>
        <taxon>Dikarya</taxon>
        <taxon>Ascomycota</taxon>
        <taxon>Pezizomycotina</taxon>
        <taxon>Sordariomycetes</taxon>
        <taxon>Xylariomycetidae</taxon>
        <taxon>Xylariales</taxon>
        <taxon>Xylariaceae</taxon>
        <taxon>Xylaria</taxon>
    </lineage>
</organism>
<keyword evidence="3" id="KW-1185">Reference proteome</keyword>
<name>A0A439CLY6_9PEZI</name>
<dbReference type="AlphaFoldDB" id="A0A439CLY6"/>
<comment type="caution">
    <text evidence="2">The sequence shown here is derived from an EMBL/GenBank/DDBJ whole genome shotgun (WGS) entry which is preliminary data.</text>
</comment>
<proteinExistence type="predicted"/>